<keyword evidence="9" id="KW-0808">Transferase</keyword>
<reference evidence="10" key="1">
    <citation type="journal article" date="2019" name="Int. J. Syst. Evol. Microbiol.">
        <title>The Global Catalogue of Microorganisms (GCM) 10K type strain sequencing project: providing services to taxonomists for standard genome sequencing and annotation.</title>
        <authorList>
            <consortium name="The Broad Institute Genomics Platform"/>
            <consortium name="The Broad Institute Genome Sequencing Center for Infectious Disease"/>
            <person name="Wu L."/>
            <person name="Ma J."/>
        </authorList>
    </citation>
    <scope>NUCLEOTIDE SEQUENCE [LARGE SCALE GENOMIC DNA]</scope>
    <source>
        <strain evidence="10">CCUG 52468</strain>
    </source>
</reference>
<evidence type="ECO:0000256" key="4">
    <source>
        <dbReference type="ARBA" id="ARBA00022692"/>
    </source>
</evidence>
<feature type="transmembrane region" description="Helical" evidence="7">
    <location>
        <begin position="191"/>
        <end position="210"/>
    </location>
</feature>
<dbReference type="RefSeq" id="WP_380894968.1">
    <property type="nucleotide sequence ID" value="NZ_JBHTKY010000005.1"/>
</dbReference>
<feature type="transmembrane region" description="Helical" evidence="7">
    <location>
        <begin position="248"/>
        <end position="265"/>
    </location>
</feature>
<feature type="transmembrane region" description="Helical" evidence="7">
    <location>
        <begin position="12"/>
        <end position="34"/>
    </location>
</feature>
<sequence>MNNSELSKVVDIMRLPLIFFVIIAHLVPFTLPVVHFPSNANALYTLISEIFSHHLAKLSVRCYFLVSGYYFFNRYKDDLLTFLKRQFKSRFRTLLIPYVVWNVLTVIAVFFKNYTFNYLGMPLDDHVSILEKGNLYNIFWGLPANFPLWYIRDLLCMIVLSPLIYFFIKNLKHYGIIILAVLYVGSFDTNVPGLSLTAIFFFSLGAYFSIEKKDILYIFNKIKSPAYLLMICFLVLSLANNGQQYQEYFLRIFILTGVVSIFNLFSYLSERFAVMNLLQGFSSLSFFIYVVHEIYIINWLKGYFYGLTMYENGGGKILIYFAIPFLCLAICAGLYYLLLKIAPKLLVFSLGDRMPNYNNRENDREKRIESHY</sequence>
<evidence type="ECO:0000256" key="6">
    <source>
        <dbReference type="ARBA" id="ARBA00023136"/>
    </source>
</evidence>
<dbReference type="Proteomes" id="UP001597205">
    <property type="component" value="Unassembled WGS sequence"/>
</dbReference>
<evidence type="ECO:0000256" key="1">
    <source>
        <dbReference type="ARBA" id="ARBA00004651"/>
    </source>
</evidence>
<dbReference type="EMBL" id="JBHTKY010000005">
    <property type="protein sequence ID" value="MFD1165001.1"/>
    <property type="molecule type" value="Genomic_DNA"/>
</dbReference>
<comment type="caution">
    <text evidence="9">The sequence shown here is derived from an EMBL/GenBank/DDBJ whole genome shotgun (WGS) entry which is preliminary data.</text>
</comment>
<name>A0ABW3RJK9_9SPHI</name>
<feature type="transmembrane region" description="Helical" evidence="7">
    <location>
        <begin position="54"/>
        <end position="72"/>
    </location>
</feature>
<dbReference type="InterPro" id="IPR002656">
    <property type="entry name" value="Acyl_transf_3_dom"/>
</dbReference>
<keyword evidence="3" id="KW-1003">Cell membrane</keyword>
<dbReference type="PANTHER" id="PTHR40074:SF2">
    <property type="entry name" value="O-ACETYLTRANSFERASE WECH"/>
    <property type="match status" value="1"/>
</dbReference>
<keyword evidence="5 7" id="KW-1133">Transmembrane helix</keyword>
<keyword evidence="9" id="KW-0378">Hydrolase</keyword>
<evidence type="ECO:0000256" key="5">
    <source>
        <dbReference type="ARBA" id="ARBA00022989"/>
    </source>
</evidence>
<feature type="transmembrane region" description="Helical" evidence="7">
    <location>
        <begin position="277"/>
        <end position="297"/>
    </location>
</feature>
<comment type="similarity">
    <text evidence="2">Belongs to the acyltransferase 3 family.</text>
</comment>
<evidence type="ECO:0000256" key="2">
    <source>
        <dbReference type="ARBA" id="ARBA00007400"/>
    </source>
</evidence>
<gene>
    <name evidence="9" type="ORF">ACFQ2C_05200</name>
</gene>
<evidence type="ECO:0000256" key="3">
    <source>
        <dbReference type="ARBA" id="ARBA00022475"/>
    </source>
</evidence>
<proteinExistence type="inferred from homology"/>
<feature type="domain" description="Acyltransferase 3" evidence="8">
    <location>
        <begin position="10"/>
        <end position="335"/>
    </location>
</feature>
<feature type="transmembrane region" description="Helical" evidence="7">
    <location>
        <begin position="222"/>
        <end position="242"/>
    </location>
</feature>
<keyword evidence="9" id="KW-0012">Acyltransferase</keyword>
<dbReference type="PANTHER" id="PTHR40074">
    <property type="entry name" value="O-ACETYLTRANSFERASE WECH"/>
    <property type="match status" value="1"/>
</dbReference>
<keyword evidence="4 7" id="KW-0812">Transmembrane</keyword>
<feature type="transmembrane region" description="Helical" evidence="7">
    <location>
        <begin position="93"/>
        <end position="114"/>
    </location>
</feature>
<dbReference type="GO" id="GO:0016746">
    <property type="term" value="F:acyltransferase activity"/>
    <property type="evidence" value="ECO:0007669"/>
    <property type="project" value="UniProtKB-KW"/>
</dbReference>
<keyword evidence="10" id="KW-1185">Reference proteome</keyword>
<dbReference type="Pfam" id="PF01757">
    <property type="entry name" value="Acyl_transf_3"/>
    <property type="match status" value="1"/>
</dbReference>
<accession>A0ABW3RJK9</accession>
<feature type="transmembrane region" description="Helical" evidence="7">
    <location>
        <begin position="163"/>
        <end position="185"/>
    </location>
</feature>
<protein>
    <submittedName>
        <fullName evidence="9">Acyltransferase family protein</fullName>
    </submittedName>
</protein>
<dbReference type="GO" id="GO:0016787">
    <property type="term" value="F:hydrolase activity"/>
    <property type="evidence" value="ECO:0007669"/>
    <property type="project" value="UniProtKB-KW"/>
</dbReference>
<comment type="subcellular location">
    <subcellularLocation>
        <location evidence="1">Cell membrane</location>
        <topology evidence="1">Multi-pass membrane protein</topology>
    </subcellularLocation>
</comment>
<evidence type="ECO:0000313" key="9">
    <source>
        <dbReference type="EMBL" id="MFD1165001.1"/>
    </source>
</evidence>
<evidence type="ECO:0000313" key="10">
    <source>
        <dbReference type="Proteomes" id="UP001597205"/>
    </source>
</evidence>
<organism evidence="9 10">
    <name type="scientific">Sphingobacterium daejeonense</name>
    <dbReference type="NCBI Taxonomy" id="371142"/>
    <lineage>
        <taxon>Bacteria</taxon>
        <taxon>Pseudomonadati</taxon>
        <taxon>Bacteroidota</taxon>
        <taxon>Sphingobacteriia</taxon>
        <taxon>Sphingobacteriales</taxon>
        <taxon>Sphingobacteriaceae</taxon>
        <taxon>Sphingobacterium</taxon>
    </lineage>
</organism>
<keyword evidence="6 7" id="KW-0472">Membrane</keyword>
<feature type="transmembrane region" description="Helical" evidence="7">
    <location>
        <begin position="317"/>
        <end position="338"/>
    </location>
</feature>
<evidence type="ECO:0000259" key="8">
    <source>
        <dbReference type="Pfam" id="PF01757"/>
    </source>
</evidence>
<evidence type="ECO:0000256" key="7">
    <source>
        <dbReference type="SAM" id="Phobius"/>
    </source>
</evidence>